<organism evidence="2 3">
    <name type="scientific">Caproicibacterium argilliputei</name>
    <dbReference type="NCBI Taxonomy" id="3030016"/>
    <lineage>
        <taxon>Bacteria</taxon>
        <taxon>Bacillati</taxon>
        <taxon>Bacillota</taxon>
        <taxon>Clostridia</taxon>
        <taxon>Eubacteriales</taxon>
        <taxon>Oscillospiraceae</taxon>
        <taxon>Caproicibacterium</taxon>
    </lineage>
</organism>
<dbReference type="RefSeq" id="WP_275844177.1">
    <property type="nucleotide sequence ID" value="NZ_CP135996.1"/>
</dbReference>
<reference evidence="2" key="2">
    <citation type="submission" date="2024-06" db="EMBL/GenBank/DDBJ databases">
        <title>Caproicibacterium argilliputei sp. nov, a novel caproic acid producing anaerobic bacterium isolated from pit mud.</title>
        <authorList>
            <person name="Xia S."/>
        </authorList>
    </citation>
    <scope>NUCLEOTIDE SEQUENCE</scope>
    <source>
        <strain evidence="2">ZCY20-5</strain>
    </source>
</reference>
<dbReference type="Proteomes" id="UP001300604">
    <property type="component" value="Chromosome"/>
</dbReference>
<dbReference type="KEGG" id="carl:PXC00_13120"/>
<name>A0AA97H3C3_9FIRM</name>
<evidence type="ECO:0000313" key="3">
    <source>
        <dbReference type="Proteomes" id="UP001300604"/>
    </source>
</evidence>
<feature type="compositionally biased region" description="Low complexity" evidence="1">
    <location>
        <begin position="40"/>
        <end position="52"/>
    </location>
</feature>
<feature type="compositionally biased region" description="Basic and acidic residues" evidence="1">
    <location>
        <begin position="126"/>
        <end position="135"/>
    </location>
</feature>
<feature type="region of interest" description="Disordered" evidence="1">
    <location>
        <begin position="34"/>
        <end position="175"/>
    </location>
</feature>
<gene>
    <name evidence="2" type="ORF">PXC00_13120</name>
</gene>
<protein>
    <submittedName>
        <fullName evidence="2">DUF6550 family protein</fullName>
    </submittedName>
</protein>
<accession>A0AA97H3C3</accession>
<dbReference type="InterPro" id="IPR046680">
    <property type="entry name" value="DUF6550"/>
</dbReference>
<feature type="compositionally biased region" description="Polar residues" evidence="1">
    <location>
        <begin position="82"/>
        <end position="94"/>
    </location>
</feature>
<dbReference type="AlphaFoldDB" id="A0AA97H3C3"/>
<dbReference type="EMBL" id="CP135996">
    <property type="protein sequence ID" value="WOC32118.1"/>
    <property type="molecule type" value="Genomic_DNA"/>
</dbReference>
<proteinExistence type="predicted"/>
<evidence type="ECO:0000256" key="1">
    <source>
        <dbReference type="SAM" id="MobiDB-lite"/>
    </source>
</evidence>
<keyword evidence="3" id="KW-1185">Reference proteome</keyword>
<evidence type="ECO:0000313" key="2">
    <source>
        <dbReference type="EMBL" id="WOC32118.1"/>
    </source>
</evidence>
<sequence>MKDKKKRLLIVAGGGILALALILAIAGQFHTDTPAEDVLSSSGATNSGISSAPEVNVPEQNESAASVKSEDTDSEASADSMPPQTDQSEQSIQPDVSKPAAPEKPKVDNDADITNPKQPPTYSPENTEKETETESSKSTPQGGLPGFSSVPDGGANQVTTADDMYENGNKIGEMN</sequence>
<dbReference type="Pfam" id="PF20187">
    <property type="entry name" value="DUF6550"/>
    <property type="match status" value="1"/>
</dbReference>
<reference evidence="2" key="1">
    <citation type="submission" date="2023-09" db="EMBL/GenBank/DDBJ databases">
        <authorList>
            <person name="Zeng C."/>
        </authorList>
    </citation>
    <scope>NUCLEOTIDE SEQUENCE</scope>
    <source>
        <strain evidence="2">ZCY20-5</strain>
    </source>
</reference>